<dbReference type="RefSeq" id="WP_229755403.1">
    <property type="nucleotide sequence ID" value="NZ_BMHT01000009.1"/>
</dbReference>
<reference evidence="2" key="1">
    <citation type="journal article" date="2019" name="Int. J. Syst. Evol. Microbiol.">
        <title>The Global Catalogue of Microorganisms (GCM) 10K type strain sequencing project: providing services to taxonomists for standard genome sequencing and annotation.</title>
        <authorList>
            <consortium name="The Broad Institute Genomics Platform"/>
            <consortium name="The Broad Institute Genome Sequencing Center for Infectious Disease"/>
            <person name="Wu L."/>
            <person name="Ma J."/>
        </authorList>
    </citation>
    <scope>NUCLEOTIDE SEQUENCE [LARGE SCALE GENOMIC DNA]</scope>
    <source>
        <strain evidence="2">CGMCC 1.15197</strain>
    </source>
</reference>
<dbReference type="InterPro" id="IPR043519">
    <property type="entry name" value="NT_sf"/>
</dbReference>
<name>A0ABQ1UT80_9BACT</name>
<dbReference type="EMBL" id="BMHT01000009">
    <property type="protein sequence ID" value="GGF26196.1"/>
    <property type="molecule type" value="Genomic_DNA"/>
</dbReference>
<dbReference type="InterPro" id="IPR025365">
    <property type="entry name" value="DUF4269"/>
</dbReference>
<comment type="caution">
    <text evidence="1">The sequence shown here is derived from an EMBL/GenBank/DDBJ whole genome shotgun (WGS) entry which is preliminary data.</text>
</comment>
<accession>A0ABQ1UT80</accession>
<sequence>MFPFQHVEYLQHGTAVQQSAYHILLNSNLLHVLRPYQPLLVGTVPIGLQLPGSDLDIICEVHDLGAFESLLRQYFGHYPDFSLRRIQRQGHACIVAAFTTGSWPVEVFGQPVPSTQQHGYRHLLIEHRLLMLGGDAFRAQVQARRAAGLKTEPAFAISLGLVGDPYAALLALEACSDAELRARYFRNTV</sequence>
<dbReference type="SUPFAM" id="SSF81301">
    <property type="entry name" value="Nucleotidyltransferase"/>
    <property type="match status" value="1"/>
</dbReference>
<dbReference type="GO" id="GO:0016787">
    <property type="term" value="F:hydrolase activity"/>
    <property type="evidence" value="ECO:0007669"/>
    <property type="project" value="UniProtKB-KW"/>
</dbReference>
<gene>
    <name evidence="1" type="ORF">GCM10011383_42130</name>
</gene>
<dbReference type="Pfam" id="PF14091">
    <property type="entry name" value="DUF4269"/>
    <property type="match status" value="1"/>
</dbReference>
<proteinExistence type="predicted"/>
<evidence type="ECO:0000313" key="1">
    <source>
        <dbReference type="EMBL" id="GGF26196.1"/>
    </source>
</evidence>
<keyword evidence="2" id="KW-1185">Reference proteome</keyword>
<evidence type="ECO:0000313" key="2">
    <source>
        <dbReference type="Proteomes" id="UP000632273"/>
    </source>
</evidence>
<organism evidence="1 2">
    <name type="scientific">Hymenobacter cavernae</name>
    <dbReference type="NCBI Taxonomy" id="2044852"/>
    <lineage>
        <taxon>Bacteria</taxon>
        <taxon>Pseudomonadati</taxon>
        <taxon>Bacteroidota</taxon>
        <taxon>Cytophagia</taxon>
        <taxon>Cytophagales</taxon>
        <taxon>Hymenobacteraceae</taxon>
        <taxon>Hymenobacter</taxon>
    </lineage>
</organism>
<protein>
    <submittedName>
        <fullName evidence="1">Alpha/beta hydrolase</fullName>
    </submittedName>
</protein>
<keyword evidence="1" id="KW-0378">Hydrolase</keyword>
<dbReference type="Proteomes" id="UP000632273">
    <property type="component" value="Unassembled WGS sequence"/>
</dbReference>